<dbReference type="InterPro" id="IPR036388">
    <property type="entry name" value="WH-like_DNA-bd_sf"/>
</dbReference>
<evidence type="ECO:0000256" key="3">
    <source>
        <dbReference type="ARBA" id="ARBA00023082"/>
    </source>
</evidence>
<dbReference type="AlphaFoldDB" id="A0A410X5B5"/>
<name>A0A410X5B5_9BACL</name>
<dbReference type="EMBL" id="CP026520">
    <property type="protein sequence ID" value="QAV21809.1"/>
    <property type="molecule type" value="Genomic_DNA"/>
</dbReference>
<evidence type="ECO:0000256" key="2">
    <source>
        <dbReference type="ARBA" id="ARBA00023015"/>
    </source>
</evidence>
<dbReference type="Gene3D" id="1.10.10.10">
    <property type="entry name" value="Winged helix-like DNA-binding domain superfamily/Winged helix DNA-binding domain"/>
    <property type="match status" value="1"/>
</dbReference>
<dbReference type="InterPro" id="IPR039425">
    <property type="entry name" value="RNA_pol_sigma-70-like"/>
</dbReference>
<dbReference type="PANTHER" id="PTHR43133:SF46">
    <property type="entry name" value="RNA POLYMERASE SIGMA-70 FACTOR ECF SUBFAMILY"/>
    <property type="match status" value="1"/>
</dbReference>
<keyword evidence="2" id="KW-0805">Transcription regulation</keyword>
<dbReference type="GO" id="GO:0006352">
    <property type="term" value="P:DNA-templated transcription initiation"/>
    <property type="evidence" value="ECO:0007669"/>
    <property type="project" value="InterPro"/>
</dbReference>
<dbReference type="OrthoDB" id="9794508at2"/>
<dbReference type="KEGG" id="pchi:PC41400_26445"/>
<dbReference type="GO" id="GO:0016987">
    <property type="term" value="F:sigma factor activity"/>
    <property type="evidence" value="ECO:0007669"/>
    <property type="project" value="UniProtKB-KW"/>
</dbReference>
<feature type="domain" description="RNA polymerase sigma factor 70 region 4 type 2" evidence="6">
    <location>
        <begin position="96"/>
        <end position="148"/>
    </location>
</feature>
<dbReference type="Proteomes" id="UP001527202">
    <property type="component" value="Unassembled WGS sequence"/>
</dbReference>
<keyword evidence="10" id="KW-1185">Reference proteome</keyword>
<dbReference type="InterPro" id="IPR007627">
    <property type="entry name" value="RNA_pol_sigma70_r2"/>
</dbReference>
<dbReference type="InterPro" id="IPR013325">
    <property type="entry name" value="RNA_pol_sigma_r2"/>
</dbReference>
<dbReference type="SUPFAM" id="SSF88946">
    <property type="entry name" value="Sigma2 domain of RNA polymerase sigma factors"/>
    <property type="match status" value="1"/>
</dbReference>
<dbReference type="Gene3D" id="1.10.1740.10">
    <property type="match status" value="1"/>
</dbReference>
<accession>A0A410X5B5</accession>
<comment type="similarity">
    <text evidence="1">Belongs to the sigma-70 factor family. ECF subfamily.</text>
</comment>
<evidence type="ECO:0000259" key="5">
    <source>
        <dbReference type="Pfam" id="PF04542"/>
    </source>
</evidence>
<keyword evidence="4" id="KW-0804">Transcription</keyword>
<dbReference type="CDD" id="cd06171">
    <property type="entry name" value="Sigma70_r4"/>
    <property type="match status" value="1"/>
</dbReference>
<dbReference type="PANTHER" id="PTHR43133">
    <property type="entry name" value="RNA POLYMERASE ECF-TYPE SIGMA FACTO"/>
    <property type="match status" value="1"/>
</dbReference>
<dbReference type="EMBL" id="JAMDMJ010000024">
    <property type="protein sequence ID" value="MCY9597772.1"/>
    <property type="molecule type" value="Genomic_DNA"/>
</dbReference>
<dbReference type="NCBIfam" id="TIGR02937">
    <property type="entry name" value="sigma70-ECF"/>
    <property type="match status" value="1"/>
</dbReference>
<dbReference type="InterPro" id="IPR013249">
    <property type="entry name" value="RNA_pol_sigma70_r4_t2"/>
</dbReference>
<evidence type="ECO:0000259" key="6">
    <source>
        <dbReference type="Pfam" id="PF08281"/>
    </source>
</evidence>
<dbReference type="InterPro" id="IPR014284">
    <property type="entry name" value="RNA_pol_sigma-70_dom"/>
</dbReference>
<reference evidence="7 10" key="2">
    <citation type="submission" date="2022-05" db="EMBL/GenBank/DDBJ databases">
        <title>Genome Sequencing of Bee-Associated Microbes.</title>
        <authorList>
            <person name="Dunlap C."/>
        </authorList>
    </citation>
    <scope>NUCLEOTIDE SEQUENCE [LARGE SCALE GENOMIC DNA]</scope>
    <source>
        <strain evidence="7 10">NRRL B-23120</strain>
    </source>
</reference>
<evidence type="ECO:0000256" key="4">
    <source>
        <dbReference type="ARBA" id="ARBA00023163"/>
    </source>
</evidence>
<dbReference type="GO" id="GO:0003677">
    <property type="term" value="F:DNA binding"/>
    <property type="evidence" value="ECO:0007669"/>
    <property type="project" value="InterPro"/>
</dbReference>
<dbReference type="GeneID" id="95378334"/>
<sequence>MLDYGQDVWNYAFFLTGRREMADDISQDVFLSVFRHLNTFEGKASVKTWLFAITRNTARNHMRTAFMRRVILVGRARPNSSHPSAESEVMEAAFTDEIWEIVMKLPAKFREVLVLDAKYDMTMGEIALVLGVSEGTVKSRLSRARRKMSEAWKEESAYERA</sequence>
<protein>
    <submittedName>
        <fullName evidence="8">Sigma-70 family RNA polymerase sigma factor</fullName>
    </submittedName>
</protein>
<reference evidence="8 9" key="1">
    <citation type="submission" date="2018-01" db="EMBL/GenBank/DDBJ databases">
        <title>The whole genome sequencing and assembly of Paenibacillus chitinolyticus KCCM 41400 strain.</title>
        <authorList>
            <person name="Kim J.-Y."/>
            <person name="Park M.-K."/>
            <person name="Lee Y.-J."/>
            <person name="Yi H."/>
            <person name="Bahn Y.-S."/>
            <person name="Kim J.F."/>
            <person name="Lee D.-W."/>
        </authorList>
    </citation>
    <scope>NUCLEOTIDE SEQUENCE [LARGE SCALE GENOMIC DNA]</scope>
    <source>
        <strain evidence="8 9">KCCM 41400</strain>
    </source>
</reference>
<dbReference type="SUPFAM" id="SSF88659">
    <property type="entry name" value="Sigma3 and sigma4 domains of RNA polymerase sigma factors"/>
    <property type="match status" value="1"/>
</dbReference>
<evidence type="ECO:0000313" key="9">
    <source>
        <dbReference type="Proteomes" id="UP000288943"/>
    </source>
</evidence>
<gene>
    <name evidence="7" type="ORF">M5X16_18565</name>
    <name evidence="8" type="ORF">PC41400_26445</name>
</gene>
<evidence type="ECO:0000256" key="1">
    <source>
        <dbReference type="ARBA" id="ARBA00010641"/>
    </source>
</evidence>
<evidence type="ECO:0000313" key="10">
    <source>
        <dbReference type="Proteomes" id="UP001527202"/>
    </source>
</evidence>
<dbReference type="Proteomes" id="UP000288943">
    <property type="component" value="Chromosome"/>
</dbReference>
<proteinExistence type="inferred from homology"/>
<evidence type="ECO:0000313" key="7">
    <source>
        <dbReference type="EMBL" id="MCY9597772.1"/>
    </source>
</evidence>
<dbReference type="InterPro" id="IPR013324">
    <property type="entry name" value="RNA_pol_sigma_r3/r4-like"/>
</dbReference>
<dbReference type="RefSeq" id="WP_042234701.1">
    <property type="nucleotide sequence ID" value="NZ_CP026520.1"/>
</dbReference>
<dbReference type="Pfam" id="PF04542">
    <property type="entry name" value="Sigma70_r2"/>
    <property type="match status" value="1"/>
</dbReference>
<organism evidence="8 9">
    <name type="scientific">Paenibacillus chitinolyticus</name>
    <dbReference type="NCBI Taxonomy" id="79263"/>
    <lineage>
        <taxon>Bacteria</taxon>
        <taxon>Bacillati</taxon>
        <taxon>Bacillota</taxon>
        <taxon>Bacilli</taxon>
        <taxon>Bacillales</taxon>
        <taxon>Paenibacillaceae</taxon>
        <taxon>Paenibacillus</taxon>
    </lineage>
</organism>
<dbReference type="Pfam" id="PF08281">
    <property type="entry name" value="Sigma70_r4_2"/>
    <property type="match status" value="1"/>
</dbReference>
<feature type="domain" description="RNA polymerase sigma-70 region 2" evidence="5">
    <location>
        <begin position="3"/>
        <end position="64"/>
    </location>
</feature>
<evidence type="ECO:0000313" key="8">
    <source>
        <dbReference type="EMBL" id="QAV21809.1"/>
    </source>
</evidence>
<keyword evidence="3" id="KW-0731">Sigma factor</keyword>